<evidence type="ECO:0000313" key="2">
    <source>
        <dbReference type="Proteomes" id="UP000186955"/>
    </source>
</evidence>
<dbReference type="STRING" id="1316194.A0A1Q5UBF0"/>
<sequence>MGQKTFFAQQDEATKQLAKSGYVFGAHAEEDAIREKDKRIPKIKRMFPTLSVVGWSEL</sequence>
<name>A0A1Q5UBF0_9EURO</name>
<dbReference type="Proteomes" id="UP000186955">
    <property type="component" value="Unassembled WGS sequence"/>
</dbReference>
<accession>A0A1Q5UBF0</accession>
<evidence type="ECO:0000313" key="1">
    <source>
        <dbReference type="EMBL" id="OKP09789.1"/>
    </source>
</evidence>
<dbReference type="EMBL" id="MNBE01000447">
    <property type="protein sequence ID" value="OKP09789.1"/>
    <property type="molecule type" value="Genomic_DNA"/>
</dbReference>
<comment type="caution">
    <text evidence="1">The sequence shown here is derived from an EMBL/GenBank/DDBJ whole genome shotgun (WGS) entry which is preliminary data.</text>
</comment>
<protein>
    <submittedName>
        <fullName evidence="1">Uncharacterized protein</fullName>
    </submittedName>
</protein>
<reference evidence="1 2" key="1">
    <citation type="submission" date="2016-10" db="EMBL/GenBank/DDBJ databases">
        <title>Genome sequence of the ascomycete fungus Penicillium subrubescens.</title>
        <authorList>
            <person name="De Vries R.P."/>
            <person name="Peng M."/>
            <person name="Dilokpimol A."/>
            <person name="Hilden K."/>
            <person name="Makela M.R."/>
            <person name="Grigoriev I."/>
            <person name="Riley R."/>
            <person name="Granchi Z."/>
        </authorList>
    </citation>
    <scope>NUCLEOTIDE SEQUENCE [LARGE SCALE GENOMIC DNA]</scope>
    <source>
        <strain evidence="1 2">CBS 132785</strain>
    </source>
</reference>
<gene>
    <name evidence="1" type="ORF">PENSUB_4820</name>
</gene>
<keyword evidence="2" id="KW-1185">Reference proteome</keyword>
<organism evidence="1 2">
    <name type="scientific">Penicillium subrubescens</name>
    <dbReference type="NCBI Taxonomy" id="1316194"/>
    <lineage>
        <taxon>Eukaryota</taxon>
        <taxon>Fungi</taxon>
        <taxon>Dikarya</taxon>
        <taxon>Ascomycota</taxon>
        <taxon>Pezizomycotina</taxon>
        <taxon>Eurotiomycetes</taxon>
        <taxon>Eurotiomycetidae</taxon>
        <taxon>Eurotiales</taxon>
        <taxon>Aspergillaceae</taxon>
        <taxon>Penicillium</taxon>
    </lineage>
</organism>
<proteinExistence type="predicted"/>
<dbReference type="AlphaFoldDB" id="A0A1Q5UBF0"/>